<keyword evidence="10" id="KW-1185">Reference proteome</keyword>
<evidence type="ECO:0000256" key="4">
    <source>
        <dbReference type="ARBA" id="ARBA00022989"/>
    </source>
</evidence>
<dbReference type="Proteomes" id="UP001231166">
    <property type="component" value="Chromosome"/>
</dbReference>
<dbReference type="PROSITE" id="PS00216">
    <property type="entry name" value="SUGAR_TRANSPORT_1"/>
    <property type="match status" value="2"/>
</dbReference>
<dbReference type="InterPro" id="IPR036259">
    <property type="entry name" value="MFS_trans_sf"/>
</dbReference>
<feature type="transmembrane region" description="Helical" evidence="6">
    <location>
        <begin position="156"/>
        <end position="180"/>
    </location>
</feature>
<feature type="transmembrane region" description="Helical" evidence="6">
    <location>
        <begin position="314"/>
        <end position="333"/>
    </location>
</feature>
<dbReference type="PANTHER" id="PTHR23511">
    <property type="entry name" value="SYNAPTIC VESICLE GLYCOPROTEIN 2"/>
    <property type="match status" value="1"/>
</dbReference>
<dbReference type="PROSITE" id="PS50850">
    <property type="entry name" value="MFS"/>
    <property type="match status" value="1"/>
</dbReference>
<feature type="transmembrane region" description="Helical" evidence="6">
    <location>
        <begin position="123"/>
        <end position="144"/>
    </location>
</feature>
<accession>A0AAX3YD66</accession>
<feature type="transmembrane region" description="Helical" evidence="6">
    <location>
        <begin position="279"/>
        <end position="302"/>
    </location>
</feature>
<dbReference type="GO" id="GO:0005886">
    <property type="term" value="C:plasma membrane"/>
    <property type="evidence" value="ECO:0007669"/>
    <property type="project" value="UniProtKB-SubCell"/>
</dbReference>
<evidence type="ECO:0000256" key="1">
    <source>
        <dbReference type="ARBA" id="ARBA00004651"/>
    </source>
</evidence>
<feature type="transmembrane region" description="Helical" evidence="6">
    <location>
        <begin position="367"/>
        <end position="389"/>
    </location>
</feature>
<keyword evidence="5 6" id="KW-0472">Membrane</keyword>
<feature type="domain" description="Major facilitator superfamily (MFS) profile" evidence="7">
    <location>
        <begin position="32"/>
        <end position="457"/>
    </location>
</feature>
<dbReference type="InterPro" id="IPR020846">
    <property type="entry name" value="MFS_dom"/>
</dbReference>
<feature type="transmembrane region" description="Helical" evidence="6">
    <location>
        <begin position="345"/>
        <end position="361"/>
    </location>
</feature>
<dbReference type="RefSeq" id="WP_246859978.1">
    <property type="nucleotide sequence ID" value="NZ_CP072193.1"/>
</dbReference>
<reference evidence="8" key="1">
    <citation type="submission" date="2022-12" db="EMBL/GenBank/DDBJ databases">
        <authorList>
            <person name="Krivoruchko A.V."/>
            <person name="Elkin A."/>
        </authorList>
    </citation>
    <scope>NUCLEOTIDE SEQUENCE</scope>
    <source>
        <strain evidence="8">IEGM 249</strain>
    </source>
</reference>
<organism evidence="9 11">
    <name type="scientific">Rhodococcus opacus</name>
    <name type="common">Nocardia opaca</name>
    <dbReference type="NCBI Taxonomy" id="37919"/>
    <lineage>
        <taxon>Bacteria</taxon>
        <taxon>Bacillati</taxon>
        <taxon>Actinomycetota</taxon>
        <taxon>Actinomycetes</taxon>
        <taxon>Mycobacteriales</taxon>
        <taxon>Nocardiaceae</taxon>
        <taxon>Rhodococcus</taxon>
    </lineage>
</organism>
<keyword evidence="4 6" id="KW-1133">Transmembrane helix</keyword>
<evidence type="ECO:0000313" key="9">
    <source>
        <dbReference type="EMBL" id="WLF47173.1"/>
    </source>
</evidence>
<proteinExistence type="predicted"/>
<evidence type="ECO:0000259" key="7">
    <source>
        <dbReference type="PROSITE" id="PS50850"/>
    </source>
</evidence>
<evidence type="ECO:0000256" key="5">
    <source>
        <dbReference type="ARBA" id="ARBA00023136"/>
    </source>
</evidence>
<keyword evidence="3 6" id="KW-0812">Transmembrane</keyword>
<dbReference type="InterPro" id="IPR005828">
    <property type="entry name" value="MFS_sugar_transport-like"/>
</dbReference>
<feature type="transmembrane region" description="Helical" evidence="6">
    <location>
        <begin position="98"/>
        <end position="117"/>
    </location>
</feature>
<dbReference type="EMBL" id="JAPWIS010000003">
    <property type="protein sequence ID" value="MCZ4583447.1"/>
    <property type="molecule type" value="Genomic_DNA"/>
</dbReference>
<evidence type="ECO:0000256" key="3">
    <source>
        <dbReference type="ARBA" id="ARBA00022692"/>
    </source>
</evidence>
<name>A0AAX3YD66_RHOOP</name>
<dbReference type="InterPro" id="IPR005829">
    <property type="entry name" value="Sugar_transporter_CS"/>
</dbReference>
<protein>
    <submittedName>
        <fullName evidence="9">MFS transporter</fullName>
    </submittedName>
</protein>
<dbReference type="AlphaFoldDB" id="A0AAX3YD66"/>
<dbReference type="Proteomes" id="UP001066327">
    <property type="component" value="Unassembled WGS sequence"/>
</dbReference>
<gene>
    <name evidence="8" type="ORF">O4328_07060</name>
    <name evidence="9" type="ORF">Q5707_35890</name>
</gene>
<evidence type="ECO:0000313" key="8">
    <source>
        <dbReference type="EMBL" id="MCZ4583447.1"/>
    </source>
</evidence>
<feature type="transmembrane region" description="Helical" evidence="6">
    <location>
        <begin position="29"/>
        <end position="55"/>
    </location>
</feature>
<dbReference type="EMBL" id="CP130953">
    <property type="protein sequence ID" value="WLF47173.1"/>
    <property type="molecule type" value="Genomic_DNA"/>
</dbReference>
<evidence type="ECO:0000313" key="11">
    <source>
        <dbReference type="Proteomes" id="UP001231166"/>
    </source>
</evidence>
<reference evidence="9" key="2">
    <citation type="submission" date="2023-07" db="EMBL/GenBank/DDBJ databases">
        <title>Genomic analysis of Rhodococcus opacus VOC-14 with glycol ethers degradation activity.</title>
        <authorList>
            <person name="Narkevich D.A."/>
            <person name="Hlushen A.M."/>
            <person name="Akhremchuk A.E."/>
            <person name="Sikolenko M.A."/>
            <person name="Valentovich L.N."/>
        </authorList>
    </citation>
    <scope>NUCLEOTIDE SEQUENCE</scope>
    <source>
        <strain evidence="9">VOC-14</strain>
    </source>
</reference>
<feature type="transmembrane region" description="Helical" evidence="6">
    <location>
        <begin position="433"/>
        <end position="453"/>
    </location>
</feature>
<feature type="transmembrane region" description="Helical" evidence="6">
    <location>
        <begin position="67"/>
        <end position="86"/>
    </location>
</feature>
<dbReference type="Gene3D" id="1.20.1250.20">
    <property type="entry name" value="MFS general substrate transporter like domains"/>
    <property type="match status" value="1"/>
</dbReference>
<evidence type="ECO:0000256" key="2">
    <source>
        <dbReference type="ARBA" id="ARBA00022448"/>
    </source>
</evidence>
<sequence>MDKTTAAPDVMVTANLLSRLDRLPMTRTALLTTILVTVIWVAEGFETGVIGPILLLVTEPWGLTAQGTAQLGIASTGGIIVGAALAGRIIDRYGRKSVLLWGVSLFSLFSALCAVSADVGWIMAMRVLGGLALGAVFPIPYLMLSELLGTRSRARMIAAASAVLALSYLVPQAAALVMVGHLPVDLAWRILFLLGGLPILAVPLIYRNLPESPRWLLLKGRADEARALVEQLEREAGYNHENELVHPEVAAVVRAEYESGAERGSGTKDLFRRPLLGRFVLCLLICAGASAGAYVLLVYASVMYADMGMTTQGALVTTIGIIIAGAVGAIAVGQFADRLGRKKTFLLYSVGAIFGFSALGLSQNIALAVACGFVSAFFCTGLVPFTKLFTSEQFPTHARGTAAGFVESASRCFGGVLVVASIPFIQTKLGTSAPFWLICAIFLVCLGPVMLCARETRGMSIDQAGAA</sequence>
<feature type="transmembrane region" description="Helical" evidence="6">
    <location>
        <begin position="409"/>
        <end position="427"/>
    </location>
</feature>
<keyword evidence="2" id="KW-0813">Transport</keyword>
<feature type="transmembrane region" description="Helical" evidence="6">
    <location>
        <begin position="186"/>
        <end position="206"/>
    </location>
</feature>
<dbReference type="PANTHER" id="PTHR23511:SF34">
    <property type="entry name" value="SYNAPTIC VESICLE GLYCOPROTEIN 2"/>
    <property type="match status" value="1"/>
</dbReference>
<evidence type="ECO:0000256" key="6">
    <source>
        <dbReference type="SAM" id="Phobius"/>
    </source>
</evidence>
<evidence type="ECO:0000313" key="10">
    <source>
        <dbReference type="Proteomes" id="UP001066327"/>
    </source>
</evidence>
<dbReference type="Pfam" id="PF00083">
    <property type="entry name" value="Sugar_tr"/>
    <property type="match status" value="1"/>
</dbReference>
<dbReference type="SUPFAM" id="SSF103473">
    <property type="entry name" value="MFS general substrate transporter"/>
    <property type="match status" value="1"/>
</dbReference>
<dbReference type="GO" id="GO:0022857">
    <property type="term" value="F:transmembrane transporter activity"/>
    <property type="evidence" value="ECO:0007669"/>
    <property type="project" value="InterPro"/>
</dbReference>
<comment type="subcellular location">
    <subcellularLocation>
        <location evidence="1">Cell membrane</location>
        <topology evidence="1">Multi-pass membrane protein</topology>
    </subcellularLocation>
</comment>